<dbReference type="AlphaFoldDB" id="A0A9P3FBJ5"/>
<feature type="region of interest" description="Disordered" evidence="1">
    <location>
        <begin position="281"/>
        <end position="322"/>
    </location>
</feature>
<keyword evidence="3" id="KW-1185">Reference proteome</keyword>
<dbReference type="EMBL" id="BOLY01000003">
    <property type="protein sequence ID" value="GIZ41356.1"/>
    <property type="molecule type" value="Genomic_DNA"/>
</dbReference>
<protein>
    <submittedName>
        <fullName evidence="2">Uncharacterized protein</fullName>
    </submittedName>
</protein>
<reference evidence="2 3" key="1">
    <citation type="submission" date="2021-01" db="EMBL/GenBank/DDBJ databases">
        <title>Cercospora kikuchii MAFF 305040 whole genome shotgun sequence.</title>
        <authorList>
            <person name="Kashiwa T."/>
            <person name="Suzuki T."/>
        </authorList>
    </citation>
    <scope>NUCLEOTIDE SEQUENCE [LARGE SCALE GENOMIC DNA]</scope>
    <source>
        <strain evidence="2 3">MAFF 305040</strain>
    </source>
</reference>
<evidence type="ECO:0000313" key="2">
    <source>
        <dbReference type="EMBL" id="GIZ41356.1"/>
    </source>
</evidence>
<name>A0A9P3FBJ5_9PEZI</name>
<dbReference type="RefSeq" id="XP_044655843.1">
    <property type="nucleotide sequence ID" value="XM_044799908.1"/>
</dbReference>
<dbReference type="GeneID" id="68290237"/>
<sequence length="322" mass="36529">MLMSVGSTCKEEFLAPPKKKRAARNPWSVKGISRAMKQAAEAEASKKKKLSYQACHKVLDTAESLEMILFNVYEPRDAFVEDTKQKGLRWFGKCPKFEQSCSDIRISRRDMKTLLLSQRVNRMFKGTIEGSIKIQKALWFNELFETSPSGTQGAERAPNIVRANPLLIGWEEGPLQIERLRHSWNTSADLEIRLSKAYSWHSDAGSTLSAVDMEMEAFREESETGASEINNSDHENASWRGMLVAQSTQPVWYNITALGLRFGCGDLAYRKPVLAGELRDRAHQRDMPEEMRDLLDYDDSEDDDGESEDDDEDGDEDEDGDD</sequence>
<feature type="compositionally biased region" description="Acidic residues" evidence="1">
    <location>
        <begin position="296"/>
        <end position="322"/>
    </location>
</feature>
<evidence type="ECO:0000256" key="1">
    <source>
        <dbReference type="SAM" id="MobiDB-lite"/>
    </source>
</evidence>
<gene>
    <name evidence="2" type="ORF">CKM354_000466200</name>
</gene>
<evidence type="ECO:0000313" key="3">
    <source>
        <dbReference type="Proteomes" id="UP000825890"/>
    </source>
</evidence>
<accession>A0A9P3FBJ5</accession>
<feature type="compositionally biased region" description="Basic and acidic residues" evidence="1">
    <location>
        <begin position="281"/>
        <end position="295"/>
    </location>
</feature>
<organism evidence="2 3">
    <name type="scientific">Cercospora kikuchii</name>
    <dbReference type="NCBI Taxonomy" id="84275"/>
    <lineage>
        <taxon>Eukaryota</taxon>
        <taxon>Fungi</taxon>
        <taxon>Dikarya</taxon>
        <taxon>Ascomycota</taxon>
        <taxon>Pezizomycotina</taxon>
        <taxon>Dothideomycetes</taxon>
        <taxon>Dothideomycetidae</taxon>
        <taxon>Mycosphaerellales</taxon>
        <taxon>Mycosphaerellaceae</taxon>
        <taxon>Cercospora</taxon>
    </lineage>
</organism>
<proteinExistence type="predicted"/>
<comment type="caution">
    <text evidence="2">The sequence shown here is derived from an EMBL/GenBank/DDBJ whole genome shotgun (WGS) entry which is preliminary data.</text>
</comment>
<dbReference type="OrthoDB" id="3856067at2759"/>
<dbReference type="Proteomes" id="UP000825890">
    <property type="component" value="Unassembled WGS sequence"/>
</dbReference>